<sequence length="569" mass="58974">MVRRVAGPSARVGGGRGAYGPRVEAINAGAPKRSVGPLGLTFVAVGGMVGSGILFAPLFAARRAGPAAIIAWPVGGLLMLSIALVFAEVAAMLPVVGGLGRMPTFSHGRGVSIVVGWVAWVGYVTAAPIETQAMLEYASNEPAFDWLFVASSSADGESALSLGGVVAAAVVMAAFVVLNAFGVAVFARFNTMLTWIKVLVPTVIALALLTRFSTDPIREQGFAPEGLSGVLAAISSGGVVFAFLGFRHALDMAGETRRPQRTIPVALIGGIALCTVLFTVLQIGFVGALDPDQVARGWPELQHGGANGPLAAILTALGMSLLAKTVIADAVIGPFGAGLVSTASTGRLAVAVSEAGLFPPRIARFSMAGVPLPALVLNLVVGLVLLVGFRDGWSELLAFNSSAIVLSMCLGPITVLALRRQVPDRRRPLRLPALPVLARFAFVVVGLIVYWTGWDTMSRLAIPVVLGAAILAWRVVHDRKLAATLDLHCVAWLGPYFVGLLVLAFAGRYGGGREWLPPGVDLAVVTGFGLIMFEWGLRSALPASKAAALVAEVPPVTEAPPAPPGHKRA</sequence>
<comment type="subcellular location">
    <subcellularLocation>
        <location evidence="1">Membrane</location>
        <topology evidence="1">Multi-pass membrane protein</topology>
    </subcellularLocation>
</comment>
<gene>
    <name evidence="5" type="ORF">GEV26_06415</name>
</gene>
<evidence type="ECO:0000313" key="6">
    <source>
        <dbReference type="Proteomes" id="UP000392064"/>
    </source>
</evidence>
<dbReference type="AlphaFoldDB" id="A0A5Q2ML01"/>
<evidence type="ECO:0000256" key="1">
    <source>
        <dbReference type="ARBA" id="ARBA00004141"/>
    </source>
</evidence>
<accession>A0A5Q2ML01</accession>
<dbReference type="InterPro" id="IPR052962">
    <property type="entry name" value="AA_Transporter_AGT"/>
</dbReference>
<dbReference type="Proteomes" id="UP000392064">
    <property type="component" value="Chromosome"/>
</dbReference>
<protein>
    <submittedName>
        <fullName evidence="5">Amino acid permease</fullName>
    </submittedName>
</protein>
<keyword evidence="3" id="KW-1133">Transmembrane helix</keyword>
<dbReference type="EMBL" id="CP045737">
    <property type="protein sequence ID" value="QGG41025.1"/>
    <property type="molecule type" value="Genomic_DNA"/>
</dbReference>
<dbReference type="Pfam" id="PF13520">
    <property type="entry name" value="AA_permease_2"/>
    <property type="match status" value="1"/>
</dbReference>
<keyword evidence="4" id="KW-0472">Membrane</keyword>
<evidence type="ECO:0000256" key="4">
    <source>
        <dbReference type="ARBA" id="ARBA00023136"/>
    </source>
</evidence>
<dbReference type="PANTHER" id="PTHR47547:SF1">
    <property type="entry name" value="ASPARTATE-PROTON SYMPORTER"/>
    <property type="match status" value="1"/>
</dbReference>
<dbReference type="InterPro" id="IPR002293">
    <property type="entry name" value="AA/rel_permease1"/>
</dbReference>
<dbReference type="Gene3D" id="1.20.1740.10">
    <property type="entry name" value="Amino acid/polyamine transporter I"/>
    <property type="match status" value="1"/>
</dbReference>
<evidence type="ECO:0000256" key="2">
    <source>
        <dbReference type="ARBA" id="ARBA00022692"/>
    </source>
</evidence>
<dbReference type="KEGG" id="aef:GEV26_06415"/>
<keyword evidence="2" id="KW-0812">Transmembrane</keyword>
<proteinExistence type="predicted"/>
<keyword evidence="6" id="KW-1185">Reference proteome</keyword>
<evidence type="ECO:0000256" key="3">
    <source>
        <dbReference type="ARBA" id="ARBA00022989"/>
    </source>
</evidence>
<dbReference type="GO" id="GO:0022857">
    <property type="term" value="F:transmembrane transporter activity"/>
    <property type="evidence" value="ECO:0007669"/>
    <property type="project" value="InterPro"/>
</dbReference>
<name>A0A5Q2ML01_9ACTN</name>
<evidence type="ECO:0000313" key="5">
    <source>
        <dbReference type="EMBL" id="QGG41025.1"/>
    </source>
</evidence>
<dbReference type="PANTHER" id="PTHR47547">
    <property type="match status" value="1"/>
</dbReference>
<organism evidence="5 6">
    <name type="scientific">Aeromicrobium yanjiei</name>
    <dbReference type="NCBI Taxonomy" id="2662028"/>
    <lineage>
        <taxon>Bacteria</taxon>
        <taxon>Bacillati</taxon>
        <taxon>Actinomycetota</taxon>
        <taxon>Actinomycetes</taxon>
        <taxon>Propionibacteriales</taxon>
        <taxon>Nocardioidaceae</taxon>
        <taxon>Aeromicrobium</taxon>
    </lineage>
</organism>
<dbReference type="GO" id="GO:0016020">
    <property type="term" value="C:membrane"/>
    <property type="evidence" value="ECO:0007669"/>
    <property type="project" value="UniProtKB-SubCell"/>
</dbReference>
<reference evidence="5 6" key="1">
    <citation type="submission" date="2019-11" db="EMBL/GenBank/DDBJ databases">
        <authorList>
            <person name="Li J."/>
        </authorList>
    </citation>
    <scope>NUCLEOTIDE SEQUENCE [LARGE SCALE GENOMIC DNA]</scope>
    <source>
        <strain evidence="5 6">MF47</strain>
    </source>
</reference>